<evidence type="ECO:0000313" key="4">
    <source>
        <dbReference type="Proteomes" id="UP000653644"/>
    </source>
</evidence>
<gene>
    <name evidence="3" type="ORF">GCM10010345_21100</name>
</gene>
<dbReference type="SUPFAM" id="SSF47090">
    <property type="entry name" value="PGBD-like"/>
    <property type="match status" value="1"/>
</dbReference>
<dbReference type="RefSeq" id="WP_189884511.1">
    <property type="nucleotide sequence ID" value="NZ_BMVN01000005.1"/>
</dbReference>
<comment type="caution">
    <text evidence="3">The sequence shown here is derived from an EMBL/GenBank/DDBJ whole genome shotgun (WGS) entry which is preliminary data.</text>
</comment>
<feature type="signal peptide" evidence="1">
    <location>
        <begin position="1"/>
        <end position="29"/>
    </location>
</feature>
<name>A0ABQ3CII5_9ACTN</name>
<sequence>MRMYRIGKAVAVTAATALLTIGTIGQAAASRSAPDIGDGHRDNKHAVWCVQHLLNDVAKRYGHGRPLTEDGLWGPKTKRWVKWYQRFDGLRRDGIVGKETGGWLLIDGDPYYGGHTYCYRYVPSRF</sequence>
<proteinExistence type="predicted"/>
<feature type="chain" id="PRO_5046613153" description="Peptidoglycan binding-like domain-containing protein" evidence="1">
    <location>
        <begin position="30"/>
        <end position="126"/>
    </location>
</feature>
<organism evidence="3 4">
    <name type="scientific">Streptomyces canarius</name>
    <dbReference type="NCBI Taxonomy" id="285453"/>
    <lineage>
        <taxon>Bacteria</taxon>
        <taxon>Bacillati</taxon>
        <taxon>Actinomycetota</taxon>
        <taxon>Actinomycetes</taxon>
        <taxon>Kitasatosporales</taxon>
        <taxon>Streptomycetaceae</taxon>
        <taxon>Streptomyces</taxon>
    </lineage>
</organism>
<feature type="domain" description="Peptidoglycan binding-like" evidence="2">
    <location>
        <begin position="60"/>
        <end position="100"/>
    </location>
</feature>
<evidence type="ECO:0000256" key="1">
    <source>
        <dbReference type="SAM" id="SignalP"/>
    </source>
</evidence>
<accession>A0ABQ3CII5</accession>
<dbReference type="EMBL" id="BMVN01000005">
    <property type="protein sequence ID" value="GHA16055.1"/>
    <property type="molecule type" value="Genomic_DNA"/>
</dbReference>
<dbReference type="InterPro" id="IPR036365">
    <property type="entry name" value="PGBD-like_sf"/>
</dbReference>
<dbReference type="Pfam" id="PF01471">
    <property type="entry name" value="PG_binding_1"/>
    <property type="match status" value="1"/>
</dbReference>
<dbReference type="InterPro" id="IPR002477">
    <property type="entry name" value="Peptidoglycan-bd-like"/>
</dbReference>
<reference evidence="4" key="1">
    <citation type="journal article" date="2019" name="Int. J. Syst. Evol. Microbiol.">
        <title>The Global Catalogue of Microorganisms (GCM) 10K type strain sequencing project: providing services to taxonomists for standard genome sequencing and annotation.</title>
        <authorList>
            <consortium name="The Broad Institute Genomics Platform"/>
            <consortium name="The Broad Institute Genome Sequencing Center for Infectious Disease"/>
            <person name="Wu L."/>
            <person name="Ma J."/>
        </authorList>
    </citation>
    <scope>NUCLEOTIDE SEQUENCE [LARGE SCALE GENOMIC DNA]</scope>
    <source>
        <strain evidence="4">JCM 4733</strain>
    </source>
</reference>
<protein>
    <recommendedName>
        <fullName evidence="2">Peptidoglycan binding-like domain-containing protein</fullName>
    </recommendedName>
</protein>
<keyword evidence="4" id="KW-1185">Reference proteome</keyword>
<evidence type="ECO:0000313" key="3">
    <source>
        <dbReference type="EMBL" id="GHA16055.1"/>
    </source>
</evidence>
<dbReference type="InterPro" id="IPR036366">
    <property type="entry name" value="PGBDSf"/>
</dbReference>
<keyword evidence="1" id="KW-0732">Signal</keyword>
<evidence type="ECO:0000259" key="2">
    <source>
        <dbReference type="Pfam" id="PF01471"/>
    </source>
</evidence>
<dbReference type="Gene3D" id="1.10.101.10">
    <property type="entry name" value="PGBD-like superfamily/PGBD"/>
    <property type="match status" value="1"/>
</dbReference>
<dbReference type="Proteomes" id="UP000653644">
    <property type="component" value="Unassembled WGS sequence"/>
</dbReference>